<dbReference type="WBParaSite" id="TMUE_2000009736.1">
    <property type="protein sequence ID" value="TMUE_2000009736.1"/>
    <property type="gene ID" value="WBGene00300720"/>
</dbReference>
<dbReference type="GO" id="GO:0006397">
    <property type="term" value="P:mRNA processing"/>
    <property type="evidence" value="ECO:0007669"/>
    <property type="project" value="UniProtKB-KW"/>
</dbReference>
<organism evidence="8 9">
    <name type="scientific">Trichuris muris</name>
    <name type="common">Mouse whipworm</name>
    <dbReference type="NCBI Taxonomy" id="70415"/>
    <lineage>
        <taxon>Eukaryota</taxon>
        <taxon>Metazoa</taxon>
        <taxon>Ecdysozoa</taxon>
        <taxon>Nematoda</taxon>
        <taxon>Enoplea</taxon>
        <taxon>Dorylaimia</taxon>
        <taxon>Trichinellida</taxon>
        <taxon>Trichuridae</taxon>
        <taxon>Trichuris</taxon>
    </lineage>
</organism>
<dbReference type="Pfam" id="PF05700">
    <property type="entry name" value="BCAS2"/>
    <property type="match status" value="1"/>
</dbReference>
<sequence>MRPQEIHEDYGIVIDALPYIDQGYDDNMRAAALALIEEECRRYPPSRNYVEELPSSSLDVFLTPVLRSELERIEAGRPMELLNMKRYELPGPPATKQSDVTSWQEAVANSKTQLEHQDLRILNLELMADYGPDVWREYSDRLAHLSAQLRRRLERIRLETHEINCRRKSKQLEVAGELKQLEARWVALVTKNYEIEKACSDLTDQTTEIQNALSQAEQEETPMEQ</sequence>
<keyword evidence="6" id="KW-0508">mRNA splicing</keyword>
<reference evidence="9" key="1">
    <citation type="submission" date="2019-12" db="UniProtKB">
        <authorList>
            <consortium name="WormBaseParasite"/>
        </authorList>
    </citation>
    <scope>IDENTIFICATION</scope>
</reference>
<dbReference type="Proteomes" id="UP000046395">
    <property type="component" value="Unassembled WGS sequence"/>
</dbReference>
<evidence type="ECO:0000313" key="8">
    <source>
        <dbReference type="Proteomes" id="UP000046395"/>
    </source>
</evidence>
<protein>
    <recommendedName>
        <fullName evidence="3">Pre-mRNA-splicing factor SPF27</fullName>
    </recommendedName>
</protein>
<evidence type="ECO:0000256" key="6">
    <source>
        <dbReference type="ARBA" id="ARBA00023187"/>
    </source>
</evidence>
<comment type="subcellular location">
    <subcellularLocation>
        <location evidence="1">Nucleus</location>
    </subcellularLocation>
</comment>
<proteinExistence type="inferred from homology"/>
<dbReference type="PANTHER" id="PTHR13296">
    <property type="entry name" value="BCAS2 PROTEIN"/>
    <property type="match status" value="1"/>
</dbReference>
<evidence type="ECO:0000256" key="5">
    <source>
        <dbReference type="ARBA" id="ARBA00022728"/>
    </source>
</evidence>
<dbReference type="InterPro" id="IPR008409">
    <property type="entry name" value="SPF27"/>
</dbReference>
<dbReference type="GO" id="GO:0071013">
    <property type="term" value="C:catalytic step 2 spliceosome"/>
    <property type="evidence" value="ECO:0007669"/>
    <property type="project" value="TreeGrafter"/>
</dbReference>
<name>A0A5S6QQW6_TRIMR</name>
<dbReference type="AlphaFoldDB" id="A0A5S6QQW6"/>
<comment type="similarity">
    <text evidence="2">Belongs to the SPF27 family.</text>
</comment>
<keyword evidence="4" id="KW-0507">mRNA processing</keyword>
<dbReference type="GO" id="GO:0000974">
    <property type="term" value="C:Prp19 complex"/>
    <property type="evidence" value="ECO:0007669"/>
    <property type="project" value="TreeGrafter"/>
</dbReference>
<evidence type="ECO:0000313" key="9">
    <source>
        <dbReference type="WBParaSite" id="TMUE_2000009736.1"/>
    </source>
</evidence>
<keyword evidence="5" id="KW-0747">Spliceosome</keyword>
<dbReference type="PANTHER" id="PTHR13296:SF0">
    <property type="entry name" value="PRE-MRNA-SPLICING FACTOR SPF27"/>
    <property type="match status" value="1"/>
</dbReference>
<evidence type="ECO:0000256" key="3">
    <source>
        <dbReference type="ARBA" id="ARBA00014158"/>
    </source>
</evidence>
<dbReference type="GO" id="GO:0071011">
    <property type="term" value="C:precatalytic spliceosome"/>
    <property type="evidence" value="ECO:0007669"/>
    <property type="project" value="TreeGrafter"/>
</dbReference>
<accession>A0A5S6QQW6</accession>
<evidence type="ECO:0000256" key="1">
    <source>
        <dbReference type="ARBA" id="ARBA00004123"/>
    </source>
</evidence>
<dbReference type="STRING" id="70415.A0A5S6QQW6"/>
<keyword evidence="7" id="KW-0539">Nucleus</keyword>
<evidence type="ECO:0000256" key="7">
    <source>
        <dbReference type="ARBA" id="ARBA00023242"/>
    </source>
</evidence>
<evidence type="ECO:0000256" key="2">
    <source>
        <dbReference type="ARBA" id="ARBA00010788"/>
    </source>
</evidence>
<evidence type="ECO:0000256" key="4">
    <source>
        <dbReference type="ARBA" id="ARBA00022664"/>
    </source>
</evidence>
<dbReference type="GO" id="GO:0008380">
    <property type="term" value="P:RNA splicing"/>
    <property type="evidence" value="ECO:0007669"/>
    <property type="project" value="UniProtKB-KW"/>
</dbReference>
<keyword evidence="8" id="KW-1185">Reference proteome</keyword>